<dbReference type="OrthoDB" id="9930022at2759"/>
<feature type="domain" description="Enoyl reductase (ER)" evidence="1">
    <location>
        <begin position="7"/>
        <end position="340"/>
    </location>
</feature>
<name>A0A6A4VTK6_AMPAM</name>
<gene>
    <name evidence="2" type="primary">rtn4ip1_1</name>
    <name evidence="2" type="ORF">FJT64_009313</name>
</gene>
<dbReference type="GO" id="GO:0016491">
    <property type="term" value="F:oxidoreductase activity"/>
    <property type="evidence" value="ECO:0007669"/>
    <property type="project" value="InterPro"/>
</dbReference>
<dbReference type="GO" id="GO:0005739">
    <property type="term" value="C:mitochondrion"/>
    <property type="evidence" value="ECO:0007669"/>
    <property type="project" value="TreeGrafter"/>
</dbReference>
<dbReference type="SUPFAM" id="SSF50129">
    <property type="entry name" value="GroES-like"/>
    <property type="match status" value="1"/>
</dbReference>
<evidence type="ECO:0000313" key="3">
    <source>
        <dbReference type="Proteomes" id="UP000440578"/>
    </source>
</evidence>
<dbReference type="Pfam" id="PF13602">
    <property type="entry name" value="ADH_zinc_N_2"/>
    <property type="match status" value="1"/>
</dbReference>
<dbReference type="PANTHER" id="PTHR11695:SF294">
    <property type="entry name" value="RETICULON-4-INTERACTING PROTEIN 1, MITOCHONDRIAL"/>
    <property type="match status" value="1"/>
</dbReference>
<accession>A0A6A4VTK6</accession>
<dbReference type="PANTHER" id="PTHR11695">
    <property type="entry name" value="ALCOHOL DEHYDROGENASE RELATED"/>
    <property type="match status" value="1"/>
</dbReference>
<dbReference type="SMART" id="SM00829">
    <property type="entry name" value="PKS_ER"/>
    <property type="match status" value="1"/>
</dbReference>
<dbReference type="InterPro" id="IPR011032">
    <property type="entry name" value="GroES-like_sf"/>
</dbReference>
<evidence type="ECO:0000313" key="2">
    <source>
        <dbReference type="EMBL" id="KAF0292691.1"/>
    </source>
</evidence>
<dbReference type="InterPro" id="IPR036291">
    <property type="entry name" value="NAD(P)-bd_dom_sf"/>
</dbReference>
<protein>
    <submittedName>
        <fullName evidence="2">Reticulon-4-interacting protein 1, mitochondrial</fullName>
    </submittedName>
</protein>
<organism evidence="2 3">
    <name type="scientific">Amphibalanus amphitrite</name>
    <name type="common">Striped barnacle</name>
    <name type="synonym">Balanus amphitrite</name>
    <dbReference type="NCBI Taxonomy" id="1232801"/>
    <lineage>
        <taxon>Eukaryota</taxon>
        <taxon>Metazoa</taxon>
        <taxon>Ecdysozoa</taxon>
        <taxon>Arthropoda</taxon>
        <taxon>Crustacea</taxon>
        <taxon>Multicrustacea</taxon>
        <taxon>Cirripedia</taxon>
        <taxon>Thoracica</taxon>
        <taxon>Thoracicalcarea</taxon>
        <taxon>Balanomorpha</taxon>
        <taxon>Balanoidea</taxon>
        <taxon>Balanidae</taxon>
        <taxon>Amphibalaninae</taxon>
        <taxon>Amphibalanus</taxon>
    </lineage>
</organism>
<dbReference type="Proteomes" id="UP000440578">
    <property type="component" value="Unassembled WGS sequence"/>
</dbReference>
<dbReference type="Gene3D" id="3.40.50.720">
    <property type="entry name" value="NAD(P)-binding Rossmann-like Domain"/>
    <property type="match status" value="1"/>
</dbReference>
<dbReference type="EMBL" id="VIIS01001799">
    <property type="protein sequence ID" value="KAF0292691.1"/>
    <property type="molecule type" value="Genomic_DNA"/>
</dbReference>
<proteinExistence type="predicted"/>
<comment type="caution">
    <text evidence="2">The sequence shown here is derived from an EMBL/GenBank/DDBJ whole genome shotgun (WGS) entry which is preliminary data.</text>
</comment>
<keyword evidence="3" id="KW-1185">Reference proteome</keyword>
<dbReference type="Gene3D" id="3.90.180.10">
    <property type="entry name" value="Medium-chain alcohol dehydrogenases, catalytic domain"/>
    <property type="match status" value="1"/>
</dbReference>
<dbReference type="AlphaFoldDB" id="A0A6A4VTK6"/>
<dbReference type="Pfam" id="PF08240">
    <property type="entry name" value="ADH_N"/>
    <property type="match status" value="1"/>
</dbReference>
<dbReference type="EMBL" id="VIIS01001799">
    <property type="protein sequence ID" value="KAF0292692.1"/>
    <property type="molecule type" value="Genomic_DNA"/>
</dbReference>
<dbReference type="InterPro" id="IPR013154">
    <property type="entry name" value="ADH-like_N"/>
</dbReference>
<evidence type="ECO:0000259" key="1">
    <source>
        <dbReference type="SMART" id="SM00829"/>
    </source>
</evidence>
<dbReference type="InterPro" id="IPR020843">
    <property type="entry name" value="ER"/>
</dbReference>
<dbReference type="SUPFAM" id="SSF51735">
    <property type="entry name" value="NAD(P)-binding Rossmann-fold domains"/>
    <property type="match status" value="1"/>
</dbReference>
<sequence>MRAVICGTAFWTVEDQPRPELVSPTEVLVRVKAATVDRVDLRIASGYGCALRRQVNRYNPHVDSELPVVLGRDMAGVVDQVGSEVTQWQVGDPVWAAVPFWRPGTLAEFVVLEEKELCRKPDAVTFERAAALPYSGTVAWNALVTQGGIGPDTAQDKRVLVHAAASGVGLVATQLLKAWGGHVTTTVSARLVPLARMLGADDVIEYDTADLEKELSLRDKFDLVLNTAGPSLHASCLRHCAETGLVVSTVEAAMPSDRFGFVLGTLYALWIRLTRLAGQVLFLPESWGTVTFSADTLAQLAALVDARELQAVVEHTFDWQDADAAFHYLARGDAVGKPVVSFRHLAPPQPVTEDGS</sequence>
<dbReference type="InterPro" id="IPR050700">
    <property type="entry name" value="YIM1/Zinc_Alcohol_DH_Fams"/>
</dbReference>
<reference evidence="2 3" key="1">
    <citation type="submission" date="2019-07" db="EMBL/GenBank/DDBJ databases">
        <title>Draft genome assembly of a fouling barnacle, Amphibalanus amphitrite (Darwin, 1854): The first reference genome for Thecostraca.</title>
        <authorList>
            <person name="Kim W."/>
        </authorList>
    </citation>
    <scope>NUCLEOTIDE SEQUENCE [LARGE SCALE GENOMIC DNA]</scope>
    <source>
        <strain evidence="2">SNU_AA5</strain>
        <tissue evidence="2">Soma without cirri and trophi</tissue>
    </source>
</reference>